<evidence type="ECO:0000259" key="24">
    <source>
        <dbReference type="PROSITE" id="PS50160"/>
    </source>
</evidence>
<feature type="region of interest" description="Disordered" evidence="23">
    <location>
        <begin position="471"/>
        <end position="526"/>
    </location>
</feature>
<evidence type="ECO:0000256" key="6">
    <source>
        <dbReference type="ARBA" id="ARBA00022722"/>
    </source>
</evidence>
<dbReference type="NCBIfam" id="NF007210">
    <property type="entry name" value="PRK09632.1"/>
    <property type="match status" value="1"/>
</dbReference>
<sequence>MASKRQQTVTVGGHKLRLSNLDKVLFPASGTTKGEVIHYFQTVADAMLPHARDRPATRKRWPDGVGTADKPSEPFFRKNLEDSAPAWVPRQELEHSDHSNIYPLANEPAVLAWFGQVGALEIHVPQWRFGKNGEPQNPDRLVLDLDPGPGADLSDCAQVALWCRDILDEMNLPSIPVTSGSKGIHLYAALNGTYTSEQVSPVAHELAKALETDHPDAVVSDMKKSLRQGKVLIDWSQNNPNKTTIAPYSLRGRPGSPEGPYVAAPRTWEELDDPKLTQLDMHQVTQRLASGTDPLANFSSDDDAPDGLPSTHDALTTYRSMRDAAKTPEPVPADSPATRGDAPIFVVQEHHATALHYDTRLERDGVLVSWAVPKGPPLDPSEQHLAVMTEDHPIEYAEFEGTIPKGEFGGGEVTIWDTGTVEIEKWEERKIRFILHGQPDGGLGGVPRRYALVNTSKGKDNGKNWLIRLTKDQPSSAKSARPDAEKKPFESPLKRSTPKSQQKPERKPTPIPDPLPSPMLASPGKPADIRGSGWVFEGKWDGYRAIAAVHEDGHVEIRSRNGKDFTQTFPELAELAELVPPGTVVDGEVVALNSGSRPDFGLLQRRGRLTKSREIEQTAKQIPVHFMVFDVLHTAEQGDLAKKPYRERRELLEDLAKNGTHVQVPGDLGDSLEEAIEVSSELKLEGVVAKRKDSVYRVGRRSDDWVKLKHENHADVVIIGWRQGKGGRAKTFGSLLLGMEDEEGELHYAGRVGTGFSDVDLTDIRTQLEKITRKTPPVDDVPREDASDATWVIPKLSAEVRHSGLTRDNRLRHPTWRGVRMDSGP</sequence>
<keyword evidence="16" id="KW-0234">DNA repair</keyword>
<dbReference type="GO" id="GO:0006310">
    <property type="term" value="P:DNA recombination"/>
    <property type="evidence" value="ECO:0007669"/>
    <property type="project" value="UniProtKB-KW"/>
</dbReference>
<evidence type="ECO:0000256" key="17">
    <source>
        <dbReference type="ARBA" id="ARBA00023211"/>
    </source>
</evidence>
<accession>A0A4R7FZP5</accession>
<dbReference type="InterPro" id="IPR014144">
    <property type="entry name" value="LigD_PE_domain"/>
</dbReference>
<evidence type="ECO:0000256" key="20">
    <source>
        <dbReference type="ARBA" id="ARBA00034003"/>
    </source>
</evidence>
<dbReference type="InterPro" id="IPR012340">
    <property type="entry name" value="NA-bd_OB-fold"/>
</dbReference>
<dbReference type="Gene3D" id="3.90.920.10">
    <property type="entry name" value="DNA primase, PRIM domain"/>
    <property type="match status" value="1"/>
</dbReference>
<keyword evidence="12" id="KW-0067">ATP-binding</keyword>
<evidence type="ECO:0000256" key="21">
    <source>
        <dbReference type="ARBA" id="ARBA00049981"/>
    </source>
</evidence>
<dbReference type="CDD" id="cd07971">
    <property type="entry name" value="OBF_DNA_ligase_LigD"/>
    <property type="match status" value="1"/>
</dbReference>
<proteinExistence type="inferred from homology"/>
<feature type="domain" description="ATP-dependent DNA ligase family profile" evidence="24">
    <location>
        <begin position="617"/>
        <end position="741"/>
    </location>
</feature>
<keyword evidence="5" id="KW-0548">Nucleotidyltransferase</keyword>
<evidence type="ECO:0000256" key="12">
    <source>
        <dbReference type="ARBA" id="ARBA00022840"/>
    </source>
</evidence>
<keyword evidence="14" id="KW-0238">DNA-binding</keyword>
<dbReference type="InterPro" id="IPR012310">
    <property type="entry name" value="DNA_ligase_ATP-dep_cent"/>
</dbReference>
<dbReference type="GO" id="GO:0004527">
    <property type="term" value="F:exonuclease activity"/>
    <property type="evidence" value="ECO:0007669"/>
    <property type="project" value="UniProtKB-KW"/>
</dbReference>
<evidence type="ECO:0000256" key="3">
    <source>
        <dbReference type="ARBA" id="ARBA00022598"/>
    </source>
</evidence>
<dbReference type="NCBIfam" id="TIGR02778">
    <property type="entry name" value="ligD_pol"/>
    <property type="match status" value="1"/>
</dbReference>
<evidence type="ECO:0000256" key="5">
    <source>
        <dbReference type="ARBA" id="ARBA00022695"/>
    </source>
</evidence>
<dbReference type="GO" id="GO:0003677">
    <property type="term" value="F:DNA binding"/>
    <property type="evidence" value="ECO:0007669"/>
    <property type="project" value="UniProtKB-KW"/>
</dbReference>
<evidence type="ECO:0000256" key="15">
    <source>
        <dbReference type="ARBA" id="ARBA00023172"/>
    </source>
</evidence>
<keyword evidence="17" id="KW-0464">Manganese</keyword>
<evidence type="ECO:0000313" key="25">
    <source>
        <dbReference type="EMBL" id="TDS84277.1"/>
    </source>
</evidence>
<evidence type="ECO:0000256" key="11">
    <source>
        <dbReference type="ARBA" id="ARBA00022839"/>
    </source>
</evidence>
<dbReference type="InterPro" id="IPR012309">
    <property type="entry name" value="DNA_ligase_ATP-dep_C"/>
</dbReference>
<name>A0A4R7FZP5_9MICC</name>
<dbReference type="GO" id="GO:0046872">
    <property type="term" value="F:metal ion binding"/>
    <property type="evidence" value="ECO:0007669"/>
    <property type="project" value="UniProtKB-KW"/>
</dbReference>
<comment type="catalytic activity">
    <reaction evidence="20">
        <text>ATP + (deoxyribonucleotide)n-3'-hydroxyl + 5'-phospho-(deoxyribonucleotide)m = (deoxyribonucleotide)n+m + AMP + diphosphate.</text>
        <dbReference type="EC" id="6.5.1.1"/>
    </reaction>
</comment>
<comment type="similarity">
    <text evidence="22">In the N-terminal section; belongs to the LigD polymerase family.</text>
</comment>
<keyword evidence="4" id="KW-0808">Transferase</keyword>
<organism evidence="25 26">
    <name type="scientific">Nesterenkonia aurantiaca</name>
    <dbReference type="NCBI Taxonomy" id="1436010"/>
    <lineage>
        <taxon>Bacteria</taxon>
        <taxon>Bacillati</taxon>
        <taxon>Actinomycetota</taxon>
        <taxon>Actinomycetes</taxon>
        <taxon>Micrococcales</taxon>
        <taxon>Micrococcaceae</taxon>
        <taxon>Nesterenkonia</taxon>
    </lineage>
</organism>
<dbReference type="SUPFAM" id="SSF50249">
    <property type="entry name" value="Nucleic acid-binding proteins"/>
    <property type="match status" value="1"/>
</dbReference>
<keyword evidence="15" id="KW-0233">DNA recombination</keyword>
<evidence type="ECO:0000256" key="16">
    <source>
        <dbReference type="ARBA" id="ARBA00023204"/>
    </source>
</evidence>
<dbReference type="PANTHER" id="PTHR42705">
    <property type="entry name" value="BIFUNCTIONAL NON-HOMOLOGOUS END JOINING PROTEIN LIGD"/>
    <property type="match status" value="1"/>
</dbReference>
<dbReference type="CDD" id="cd07906">
    <property type="entry name" value="Adenylation_DNA_ligase_LigD_LigC"/>
    <property type="match status" value="1"/>
</dbReference>
<keyword evidence="11" id="KW-0269">Exonuclease</keyword>
<comment type="cofactor">
    <cofactor evidence="1">
        <name>Mn(2+)</name>
        <dbReference type="ChEBI" id="CHEBI:29035"/>
    </cofactor>
</comment>
<dbReference type="Pfam" id="PF01068">
    <property type="entry name" value="DNA_ligase_A_M"/>
    <property type="match status" value="1"/>
</dbReference>
<evidence type="ECO:0000256" key="7">
    <source>
        <dbReference type="ARBA" id="ARBA00022723"/>
    </source>
</evidence>
<dbReference type="GO" id="GO:0005524">
    <property type="term" value="F:ATP binding"/>
    <property type="evidence" value="ECO:0007669"/>
    <property type="project" value="UniProtKB-KW"/>
</dbReference>
<dbReference type="Gene3D" id="3.30.1490.70">
    <property type="match status" value="1"/>
</dbReference>
<dbReference type="NCBIfam" id="TIGR02779">
    <property type="entry name" value="NHEJ_ligase_lig"/>
    <property type="match status" value="1"/>
</dbReference>
<evidence type="ECO:0000256" key="8">
    <source>
        <dbReference type="ARBA" id="ARBA00022741"/>
    </source>
</evidence>
<dbReference type="GO" id="GO:0006281">
    <property type="term" value="P:DNA repair"/>
    <property type="evidence" value="ECO:0007669"/>
    <property type="project" value="UniProtKB-KW"/>
</dbReference>
<keyword evidence="9" id="KW-0227">DNA damage</keyword>
<comment type="caution">
    <text evidence="25">The sequence shown here is derived from an EMBL/GenBank/DDBJ whole genome shotgun (WGS) entry which is preliminary data.</text>
</comment>
<dbReference type="AlphaFoldDB" id="A0A4R7FZP5"/>
<feature type="compositionally biased region" description="Basic and acidic residues" evidence="23">
    <location>
        <begin position="480"/>
        <end position="493"/>
    </location>
</feature>
<evidence type="ECO:0000256" key="22">
    <source>
        <dbReference type="ARBA" id="ARBA00049990"/>
    </source>
</evidence>
<dbReference type="InterPro" id="IPR014146">
    <property type="entry name" value="LigD_ligase_dom"/>
</dbReference>
<dbReference type="InterPro" id="IPR052171">
    <property type="entry name" value="NHEJ_LigD"/>
</dbReference>
<evidence type="ECO:0000256" key="2">
    <source>
        <dbReference type="ARBA" id="ARBA00012727"/>
    </source>
</evidence>
<dbReference type="GO" id="GO:0003910">
    <property type="term" value="F:DNA ligase (ATP) activity"/>
    <property type="evidence" value="ECO:0007669"/>
    <property type="project" value="UniProtKB-EC"/>
</dbReference>
<feature type="region of interest" description="Disordered" evidence="23">
    <location>
        <begin position="54"/>
        <end position="73"/>
    </location>
</feature>
<keyword evidence="8" id="KW-0547">Nucleotide-binding</keyword>
<dbReference type="GO" id="GO:0003887">
    <property type="term" value="F:DNA-directed DNA polymerase activity"/>
    <property type="evidence" value="ECO:0007669"/>
    <property type="project" value="UniProtKB-KW"/>
</dbReference>
<dbReference type="Pfam" id="PF13298">
    <property type="entry name" value="LigD_N"/>
    <property type="match status" value="1"/>
</dbReference>
<evidence type="ECO:0000256" key="18">
    <source>
        <dbReference type="ARBA" id="ARBA00023268"/>
    </source>
</evidence>
<dbReference type="Gene3D" id="2.40.50.140">
    <property type="entry name" value="Nucleic acid-binding proteins"/>
    <property type="match status" value="1"/>
</dbReference>
<dbReference type="PROSITE" id="PS50160">
    <property type="entry name" value="DNA_LIGASE_A3"/>
    <property type="match status" value="1"/>
</dbReference>
<keyword evidence="26" id="KW-1185">Reference proteome</keyword>
<keyword evidence="7" id="KW-0479">Metal-binding</keyword>
<dbReference type="RefSeq" id="WP_133726435.1">
    <property type="nucleotide sequence ID" value="NZ_SOAN01000008.1"/>
</dbReference>
<evidence type="ECO:0000256" key="19">
    <source>
        <dbReference type="ARBA" id="ARBA00029943"/>
    </source>
</evidence>
<evidence type="ECO:0000256" key="9">
    <source>
        <dbReference type="ARBA" id="ARBA00022763"/>
    </source>
</evidence>
<reference evidence="25 26" key="1">
    <citation type="submission" date="2019-03" db="EMBL/GenBank/DDBJ databases">
        <title>Genomic Encyclopedia of Type Strains, Phase III (KMG-III): the genomes of soil and plant-associated and newly described type strains.</title>
        <authorList>
            <person name="Whitman W."/>
        </authorList>
    </citation>
    <scope>NUCLEOTIDE SEQUENCE [LARGE SCALE GENOMIC DNA]</scope>
    <source>
        <strain evidence="25 26">DSM 27373</strain>
    </source>
</reference>
<dbReference type="EMBL" id="SOAN01000008">
    <property type="protein sequence ID" value="TDS84277.1"/>
    <property type="molecule type" value="Genomic_DNA"/>
</dbReference>
<protein>
    <recommendedName>
        <fullName evidence="2">DNA ligase (ATP)</fullName>
        <ecNumber evidence="2">6.5.1.1</ecNumber>
    </recommendedName>
    <alternativeName>
        <fullName evidence="19">NHEJ DNA polymerase</fullName>
    </alternativeName>
</protein>
<evidence type="ECO:0000256" key="4">
    <source>
        <dbReference type="ARBA" id="ARBA00022679"/>
    </source>
</evidence>
<feature type="region of interest" description="Disordered" evidence="23">
    <location>
        <begin position="292"/>
        <end position="313"/>
    </location>
</feature>
<evidence type="ECO:0000256" key="10">
    <source>
        <dbReference type="ARBA" id="ARBA00022801"/>
    </source>
</evidence>
<dbReference type="EC" id="6.5.1.1" evidence="2"/>
<keyword evidence="18" id="KW-0511">Multifunctional enzyme</keyword>
<dbReference type="PANTHER" id="PTHR42705:SF2">
    <property type="entry name" value="BIFUNCTIONAL NON-HOMOLOGOUS END JOINING PROTEIN LIGD"/>
    <property type="match status" value="1"/>
</dbReference>
<dbReference type="InterPro" id="IPR014145">
    <property type="entry name" value="LigD_pol_dom"/>
</dbReference>
<keyword evidence="13" id="KW-0239">DNA-directed DNA polymerase</keyword>
<keyword evidence="6" id="KW-0540">Nuclease</keyword>
<dbReference type="Proteomes" id="UP000294506">
    <property type="component" value="Unassembled WGS sequence"/>
</dbReference>
<evidence type="ECO:0000256" key="14">
    <source>
        <dbReference type="ARBA" id="ARBA00023125"/>
    </source>
</evidence>
<keyword evidence="10" id="KW-0378">Hydrolase</keyword>
<evidence type="ECO:0000313" key="26">
    <source>
        <dbReference type="Proteomes" id="UP000294506"/>
    </source>
</evidence>
<evidence type="ECO:0000256" key="1">
    <source>
        <dbReference type="ARBA" id="ARBA00001936"/>
    </source>
</evidence>
<dbReference type="Pfam" id="PF21686">
    <property type="entry name" value="LigD_Prim-Pol"/>
    <property type="match status" value="1"/>
</dbReference>
<dbReference type="NCBIfam" id="TIGR02777">
    <property type="entry name" value="LigD_PE_dom"/>
    <property type="match status" value="1"/>
</dbReference>
<keyword evidence="3 25" id="KW-0436">Ligase</keyword>
<comment type="similarity">
    <text evidence="21">In the C-terminal section; belongs to the ATP-dependent DNA ligase family.</text>
</comment>
<dbReference type="Pfam" id="PF04679">
    <property type="entry name" value="DNA_ligase_A_C"/>
    <property type="match status" value="1"/>
</dbReference>
<dbReference type="SUPFAM" id="SSF56091">
    <property type="entry name" value="DNA ligase/mRNA capping enzyme, catalytic domain"/>
    <property type="match status" value="1"/>
</dbReference>
<evidence type="ECO:0000256" key="23">
    <source>
        <dbReference type="SAM" id="MobiDB-lite"/>
    </source>
</evidence>
<evidence type="ECO:0000256" key="13">
    <source>
        <dbReference type="ARBA" id="ARBA00022932"/>
    </source>
</evidence>
<dbReference type="InterPro" id="IPR033649">
    <property type="entry name" value="MtLigD_Pol-like"/>
</dbReference>
<gene>
    <name evidence="25" type="ORF">EV640_108137</name>
</gene>
<dbReference type="Gene3D" id="3.30.470.30">
    <property type="entry name" value="DNA ligase/mRNA capping enzyme"/>
    <property type="match status" value="1"/>
</dbReference>
<dbReference type="CDD" id="cd04863">
    <property type="entry name" value="MtLigD_Pol_like"/>
    <property type="match status" value="1"/>
</dbReference>